<name>A0ABV2HHG3_9HYPH</name>
<evidence type="ECO:0000313" key="2">
    <source>
        <dbReference type="Proteomes" id="UP001549086"/>
    </source>
</evidence>
<reference evidence="1 2" key="1">
    <citation type="submission" date="2024-06" db="EMBL/GenBank/DDBJ databases">
        <title>Genomic Encyclopedia of Type Strains, Phase IV (KMG-IV): sequencing the most valuable type-strain genomes for metagenomic binning, comparative biology and taxonomic classification.</title>
        <authorList>
            <person name="Goeker M."/>
        </authorList>
    </citation>
    <scope>NUCLEOTIDE SEQUENCE [LARGE SCALE GENOMIC DNA]</scope>
    <source>
        <strain evidence="1 2">DSM 23649</strain>
    </source>
</reference>
<evidence type="ECO:0000313" key="1">
    <source>
        <dbReference type="EMBL" id="MET3589627.1"/>
    </source>
</evidence>
<proteinExistence type="predicted"/>
<keyword evidence="2" id="KW-1185">Reference proteome</keyword>
<protein>
    <recommendedName>
        <fullName evidence="3">Transposase</fullName>
    </recommendedName>
</protein>
<evidence type="ECO:0008006" key="3">
    <source>
        <dbReference type="Google" id="ProtNLM"/>
    </source>
</evidence>
<dbReference type="EMBL" id="JBEPLI010000004">
    <property type="protein sequence ID" value="MET3589627.1"/>
    <property type="molecule type" value="Genomic_DNA"/>
</dbReference>
<sequence>MDLPLFHSRAPAQMRLGLLRDISSKQACETATQWRFVLRKRRIPFKEKA</sequence>
<organism evidence="1 2">
    <name type="scientific">Bartonella silvatica</name>
    <dbReference type="NCBI Taxonomy" id="357760"/>
    <lineage>
        <taxon>Bacteria</taxon>
        <taxon>Pseudomonadati</taxon>
        <taxon>Pseudomonadota</taxon>
        <taxon>Alphaproteobacteria</taxon>
        <taxon>Hyphomicrobiales</taxon>
        <taxon>Bartonellaceae</taxon>
        <taxon>Bartonella</taxon>
    </lineage>
</organism>
<gene>
    <name evidence="1" type="ORF">ABID23_000711</name>
</gene>
<comment type="caution">
    <text evidence="1">The sequence shown here is derived from an EMBL/GenBank/DDBJ whole genome shotgun (WGS) entry which is preliminary data.</text>
</comment>
<dbReference type="RefSeq" id="WP_354189324.1">
    <property type="nucleotide sequence ID" value="NZ_JBEPLI010000004.1"/>
</dbReference>
<accession>A0ABV2HHG3</accession>
<dbReference type="Proteomes" id="UP001549086">
    <property type="component" value="Unassembled WGS sequence"/>
</dbReference>